<dbReference type="Proteomes" id="UP000663870">
    <property type="component" value="Unassembled WGS sequence"/>
</dbReference>
<dbReference type="EMBL" id="CAJNOL010006125">
    <property type="protein sequence ID" value="CAF1614311.1"/>
    <property type="molecule type" value="Genomic_DNA"/>
</dbReference>
<evidence type="ECO:0000313" key="1">
    <source>
        <dbReference type="EMBL" id="CAF1376818.1"/>
    </source>
</evidence>
<dbReference type="Proteomes" id="UP000663854">
    <property type="component" value="Unassembled WGS sequence"/>
</dbReference>
<comment type="caution">
    <text evidence="1">The sequence shown here is derived from an EMBL/GenBank/DDBJ whole genome shotgun (WGS) entry which is preliminary data.</text>
</comment>
<gene>
    <name evidence="2" type="ORF">JXQ802_LOCUS49775</name>
    <name evidence="1" type="ORF">PYM288_LOCUS33647</name>
</gene>
<evidence type="ECO:0000313" key="3">
    <source>
        <dbReference type="Proteomes" id="UP000663854"/>
    </source>
</evidence>
<reference evidence="1" key="1">
    <citation type="submission" date="2021-02" db="EMBL/GenBank/DDBJ databases">
        <authorList>
            <person name="Nowell W R."/>
        </authorList>
    </citation>
    <scope>NUCLEOTIDE SEQUENCE</scope>
</reference>
<evidence type="ECO:0000313" key="2">
    <source>
        <dbReference type="EMBL" id="CAF1614311.1"/>
    </source>
</evidence>
<keyword evidence="4" id="KW-1185">Reference proteome</keyword>
<sequence>MQEFDINSECKCIACPKRIRKHLSVDITLRKINNQFPNYIESFTNDSIVSCGANLGPDEPHNYSDDYIIDDHCPVIDVTTNTTNIEKRYICQAPRTVYMQHLKYVSPFLIISVENDEPLMVELSDPLYIGSHEYHLSGGFNNMESHFTAIIKTNDGTCVRFNDIHSKGCFPHDGLSLIANEQMTKWENRRIGK</sequence>
<protein>
    <submittedName>
        <fullName evidence="1">Uncharacterized protein</fullName>
    </submittedName>
</protein>
<evidence type="ECO:0000313" key="4">
    <source>
        <dbReference type="Proteomes" id="UP000663870"/>
    </source>
</evidence>
<accession>A0A815J3Y0</accession>
<organism evidence="1 3">
    <name type="scientific">Rotaria sordida</name>
    <dbReference type="NCBI Taxonomy" id="392033"/>
    <lineage>
        <taxon>Eukaryota</taxon>
        <taxon>Metazoa</taxon>
        <taxon>Spiralia</taxon>
        <taxon>Gnathifera</taxon>
        <taxon>Rotifera</taxon>
        <taxon>Eurotatoria</taxon>
        <taxon>Bdelloidea</taxon>
        <taxon>Philodinida</taxon>
        <taxon>Philodinidae</taxon>
        <taxon>Rotaria</taxon>
    </lineage>
</organism>
<dbReference type="AlphaFoldDB" id="A0A815J3Y0"/>
<proteinExistence type="predicted"/>
<name>A0A815J3Y0_9BILA</name>
<dbReference type="EMBL" id="CAJNOH010004678">
    <property type="protein sequence ID" value="CAF1376818.1"/>
    <property type="molecule type" value="Genomic_DNA"/>
</dbReference>